<name>A0A1L3ZVG1_9SPHN</name>
<evidence type="ECO:0008006" key="4">
    <source>
        <dbReference type="Google" id="ProtNLM"/>
    </source>
</evidence>
<gene>
    <name evidence="2" type="ORF">BSL82_10210</name>
</gene>
<dbReference type="Proteomes" id="UP000182063">
    <property type="component" value="Chromosome"/>
</dbReference>
<evidence type="ECO:0000313" key="2">
    <source>
        <dbReference type="EMBL" id="API59646.1"/>
    </source>
</evidence>
<proteinExistence type="predicted"/>
<dbReference type="EMBL" id="CP018221">
    <property type="protein sequence ID" value="API59646.1"/>
    <property type="molecule type" value="Genomic_DNA"/>
</dbReference>
<dbReference type="RefSeq" id="WP_072597368.1">
    <property type="nucleotide sequence ID" value="NZ_CP018221.1"/>
</dbReference>
<sequence length="162" mass="17099">MIALPISPKLIGVGLLVAALGVQTYRLHDMTAKRDAAVAAKKLQIAAYREAAVRVTLRHQEAARQTEQEQQRISTDASTDYQQRLAAVRLRAKAAADTRSAGAAHLPGVPDATGGPDGAACQAGLSPADALTATEQAIQLDALQKWVRKQQAVGKVVDKLGE</sequence>
<accession>A0A1L3ZVG1</accession>
<dbReference type="STRING" id="1921510.BSL82_10210"/>
<dbReference type="AlphaFoldDB" id="A0A1L3ZVG1"/>
<evidence type="ECO:0000313" key="3">
    <source>
        <dbReference type="Proteomes" id="UP000182063"/>
    </source>
</evidence>
<keyword evidence="3" id="KW-1185">Reference proteome</keyword>
<dbReference type="KEGG" id="sphj:BSL82_10210"/>
<dbReference type="OrthoDB" id="7597401at2"/>
<organism evidence="2 3">
    <name type="scientific">Tardibacter chloracetimidivorans</name>
    <dbReference type="NCBI Taxonomy" id="1921510"/>
    <lineage>
        <taxon>Bacteria</taxon>
        <taxon>Pseudomonadati</taxon>
        <taxon>Pseudomonadota</taxon>
        <taxon>Alphaproteobacteria</taxon>
        <taxon>Sphingomonadales</taxon>
        <taxon>Sphingomonadaceae</taxon>
        <taxon>Tardibacter</taxon>
    </lineage>
</organism>
<protein>
    <recommendedName>
        <fullName evidence="4">Lysis protein</fullName>
    </recommendedName>
</protein>
<evidence type="ECO:0000256" key="1">
    <source>
        <dbReference type="SAM" id="MobiDB-lite"/>
    </source>
</evidence>
<reference evidence="3" key="1">
    <citation type="submission" date="2016-11" db="EMBL/GenBank/DDBJ databases">
        <title>Complete Genome Sequence of alachlor-degrading Sphingomonas sp. strain JJ-A5.</title>
        <authorList>
            <person name="Lee H."/>
            <person name="Ka J.-O."/>
        </authorList>
    </citation>
    <scope>NUCLEOTIDE SEQUENCE [LARGE SCALE GENOMIC DNA]</scope>
    <source>
        <strain evidence="3">JJ-A5</strain>
    </source>
</reference>
<feature type="region of interest" description="Disordered" evidence="1">
    <location>
        <begin position="99"/>
        <end position="121"/>
    </location>
</feature>